<dbReference type="AlphaFoldDB" id="A0A427A6I8"/>
<protein>
    <submittedName>
        <fullName evidence="3">Uncharacterized protein</fullName>
    </submittedName>
</protein>
<feature type="region of interest" description="Disordered" evidence="2">
    <location>
        <begin position="1"/>
        <end position="60"/>
    </location>
</feature>
<organism evidence="3 4">
    <name type="scientific">Ensete ventricosum</name>
    <name type="common">Abyssinian banana</name>
    <name type="synonym">Musa ensete</name>
    <dbReference type="NCBI Taxonomy" id="4639"/>
    <lineage>
        <taxon>Eukaryota</taxon>
        <taxon>Viridiplantae</taxon>
        <taxon>Streptophyta</taxon>
        <taxon>Embryophyta</taxon>
        <taxon>Tracheophyta</taxon>
        <taxon>Spermatophyta</taxon>
        <taxon>Magnoliopsida</taxon>
        <taxon>Liliopsida</taxon>
        <taxon>Zingiberales</taxon>
        <taxon>Musaceae</taxon>
        <taxon>Ensete</taxon>
    </lineage>
</organism>
<evidence type="ECO:0000256" key="1">
    <source>
        <dbReference type="SAM" id="Coils"/>
    </source>
</evidence>
<dbReference type="Proteomes" id="UP000287651">
    <property type="component" value="Unassembled WGS sequence"/>
</dbReference>
<feature type="compositionally biased region" description="Basic and acidic residues" evidence="2">
    <location>
        <begin position="36"/>
        <end position="60"/>
    </location>
</feature>
<evidence type="ECO:0000256" key="2">
    <source>
        <dbReference type="SAM" id="MobiDB-lite"/>
    </source>
</evidence>
<feature type="compositionally biased region" description="Low complexity" evidence="2">
    <location>
        <begin position="9"/>
        <end position="27"/>
    </location>
</feature>
<comment type="caution">
    <text evidence="3">The sequence shown here is derived from an EMBL/GenBank/DDBJ whole genome shotgun (WGS) entry which is preliminary data.</text>
</comment>
<evidence type="ECO:0000313" key="3">
    <source>
        <dbReference type="EMBL" id="RRT71869.1"/>
    </source>
</evidence>
<sequence>MFSLGKMKSSGSAGSGSTAPSTANTSPEMEVAASMAEKRPETGEDALTEKGKEPAGKGKESMKVEEVLEWGYSIRDLREVEDRVGTNGYFASIMTRLSPSEGEELLTLRWSSIPRSARHQHERIMALQTANRELKLGASQEVVAAAKHREKELKATVDQLRVELGALQLATALW</sequence>
<name>A0A427A6I8_ENSVE</name>
<evidence type="ECO:0000313" key="4">
    <source>
        <dbReference type="Proteomes" id="UP000287651"/>
    </source>
</evidence>
<dbReference type="EMBL" id="AMZH03003580">
    <property type="protein sequence ID" value="RRT71869.1"/>
    <property type="molecule type" value="Genomic_DNA"/>
</dbReference>
<gene>
    <name evidence="3" type="ORF">B296_00019452</name>
</gene>
<keyword evidence="1" id="KW-0175">Coiled coil</keyword>
<proteinExistence type="predicted"/>
<reference evidence="3 4" key="1">
    <citation type="journal article" date="2014" name="Agronomy (Basel)">
        <title>A Draft Genome Sequence for Ensete ventricosum, the Drought-Tolerant Tree Against Hunger.</title>
        <authorList>
            <person name="Harrison J."/>
            <person name="Moore K.A."/>
            <person name="Paszkiewicz K."/>
            <person name="Jones T."/>
            <person name="Grant M."/>
            <person name="Ambacheew D."/>
            <person name="Muzemil S."/>
            <person name="Studholme D.J."/>
        </authorList>
    </citation>
    <scope>NUCLEOTIDE SEQUENCE [LARGE SCALE GENOMIC DNA]</scope>
</reference>
<accession>A0A427A6I8</accession>
<feature type="coiled-coil region" evidence="1">
    <location>
        <begin position="143"/>
        <end position="170"/>
    </location>
</feature>